<keyword evidence="2" id="KW-1185">Reference proteome</keyword>
<dbReference type="EMBL" id="AWVF01000016">
    <property type="protein sequence ID" value="ERJ97504.1"/>
    <property type="molecule type" value="Genomic_DNA"/>
</dbReference>
<evidence type="ECO:0000313" key="2">
    <source>
        <dbReference type="Proteomes" id="UP000016662"/>
    </source>
</evidence>
<dbReference type="STRING" id="411473.RUMCAL_00104"/>
<gene>
    <name evidence="1" type="ORF">RUMCAL_00104</name>
</gene>
<dbReference type="Proteomes" id="UP000016662">
    <property type="component" value="Unassembled WGS sequence"/>
</dbReference>
<reference evidence="1 2" key="1">
    <citation type="submission" date="2013-07" db="EMBL/GenBank/DDBJ databases">
        <authorList>
            <person name="Weinstock G."/>
            <person name="Sodergren E."/>
            <person name="Wylie T."/>
            <person name="Fulton L."/>
            <person name="Fulton R."/>
            <person name="Fronick C."/>
            <person name="O'Laughlin M."/>
            <person name="Godfrey J."/>
            <person name="Miner T."/>
            <person name="Herter B."/>
            <person name="Appelbaum E."/>
            <person name="Cordes M."/>
            <person name="Lek S."/>
            <person name="Wollam A."/>
            <person name="Pepin K.H."/>
            <person name="Palsikar V.B."/>
            <person name="Mitreva M."/>
            <person name="Wilson R.K."/>
        </authorList>
    </citation>
    <scope>NUCLEOTIDE SEQUENCE [LARGE SCALE GENOMIC DNA]</scope>
    <source>
        <strain evidence="1 2">ATCC 27760</strain>
    </source>
</reference>
<comment type="caution">
    <text evidence="1">The sequence shown here is derived from an EMBL/GenBank/DDBJ whole genome shotgun (WGS) entry which is preliminary data.</text>
</comment>
<evidence type="ECO:0000313" key="1">
    <source>
        <dbReference type="EMBL" id="ERJ97504.1"/>
    </source>
</evidence>
<dbReference type="AlphaFoldDB" id="U2M6Y5"/>
<protein>
    <submittedName>
        <fullName evidence="1">Uncharacterized protein</fullName>
    </submittedName>
</protein>
<accession>U2M6Y5</accession>
<proteinExistence type="predicted"/>
<dbReference type="HOGENOM" id="CLU_3257390_0_0_9"/>
<name>U2M6Y5_9FIRM</name>
<sequence>MYPKTAFLILRQESSFCVMVLSLRIPSIQKWGIAVANVLISC</sequence>
<organism evidence="1 2">
    <name type="scientific">Ruminococcus callidus ATCC 27760</name>
    <dbReference type="NCBI Taxonomy" id="411473"/>
    <lineage>
        <taxon>Bacteria</taxon>
        <taxon>Bacillati</taxon>
        <taxon>Bacillota</taxon>
        <taxon>Clostridia</taxon>
        <taxon>Eubacteriales</taxon>
        <taxon>Oscillospiraceae</taxon>
        <taxon>Ruminococcus</taxon>
    </lineage>
</organism>